<dbReference type="PANTHER" id="PTHR38887:SF1">
    <property type="entry name" value="RAS MODIFICATION PROTEIN ERF4"/>
    <property type="match status" value="1"/>
</dbReference>
<dbReference type="EMBL" id="JBFXLS010000017">
    <property type="protein sequence ID" value="KAL2829284.1"/>
    <property type="molecule type" value="Genomic_DNA"/>
</dbReference>
<organism evidence="1 2">
    <name type="scientific">Aspergillus cavernicola</name>
    <dbReference type="NCBI Taxonomy" id="176166"/>
    <lineage>
        <taxon>Eukaryota</taxon>
        <taxon>Fungi</taxon>
        <taxon>Dikarya</taxon>
        <taxon>Ascomycota</taxon>
        <taxon>Pezizomycotina</taxon>
        <taxon>Eurotiomycetes</taxon>
        <taxon>Eurotiomycetidae</taxon>
        <taxon>Eurotiales</taxon>
        <taxon>Aspergillaceae</taxon>
        <taxon>Aspergillus</taxon>
        <taxon>Aspergillus subgen. Nidulantes</taxon>
    </lineage>
</organism>
<dbReference type="Proteomes" id="UP001610335">
    <property type="component" value="Unassembled WGS sequence"/>
</dbReference>
<reference evidence="1 2" key="1">
    <citation type="submission" date="2024-07" db="EMBL/GenBank/DDBJ databases">
        <title>Section-level genome sequencing and comparative genomics of Aspergillus sections Usti and Cavernicolus.</title>
        <authorList>
            <consortium name="Lawrence Berkeley National Laboratory"/>
            <person name="Nybo J.L."/>
            <person name="Vesth T.C."/>
            <person name="Theobald S."/>
            <person name="Frisvad J.C."/>
            <person name="Larsen T.O."/>
            <person name="Kjaerboelling I."/>
            <person name="Rothschild-Mancinelli K."/>
            <person name="Lyhne E.K."/>
            <person name="Kogle M.E."/>
            <person name="Barry K."/>
            <person name="Clum A."/>
            <person name="Na H."/>
            <person name="Ledsgaard L."/>
            <person name="Lin J."/>
            <person name="Lipzen A."/>
            <person name="Kuo A."/>
            <person name="Riley R."/>
            <person name="Mondo S."/>
            <person name="LaButti K."/>
            <person name="Haridas S."/>
            <person name="Pangalinan J."/>
            <person name="Salamov A.A."/>
            <person name="Simmons B.A."/>
            <person name="Magnuson J.K."/>
            <person name="Chen J."/>
            <person name="Drula E."/>
            <person name="Henrissat B."/>
            <person name="Wiebenga A."/>
            <person name="Lubbers R.J."/>
            <person name="Gomes A.C."/>
            <person name="Makela M.R."/>
            <person name="Stajich J."/>
            <person name="Grigoriev I.V."/>
            <person name="Mortensen U.H."/>
            <person name="De vries R.P."/>
            <person name="Baker S.E."/>
            <person name="Andersen M.R."/>
        </authorList>
    </citation>
    <scope>NUCLEOTIDE SEQUENCE [LARGE SCALE GENOMIC DNA]</scope>
    <source>
        <strain evidence="1 2">CBS 600.67</strain>
    </source>
</reference>
<gene>
    <name evidence="1" type="ORF">BDW59DRAFT_159271</name>
</gene>
<evidence type="ECO:0000313" key="1">
    <source>
        <dbReference type="EMBL" id="KAL2829284.1"/>
    </source>
</evidence>
<protein>
    <recommendedName>
        <fullName evidence="3">SMODS and SLOG-associating 2TM effector domain-containing protein</fullName>
    </recommendedName>
</protein>
<comment type="caution">
    <text evidence="1">The sequence shown here is derived from an EMBL/GenBank/DDBJ whole genome shotgun (WGS) entry which is preliminary data.</text>
</comment>
<keyword evidence="2" id="KW-1185">Reference proteome</keyword>
<sequence length="222" mass="24348">MAQYSYNTAPQPLYSAKITISTPSASPCEVQDVRSNPNATEFKPCAVPQLDGLRFGGPNINPFARAYAPALATYGITQREFLHMATGVAGMALTAEPFLIGPALGATSLAATGASAVVTIQRSRSYLKAWNEKLFNPVGLQVKILKTDKLMPILGYTGDNAWERHERSIQGWEKAEMDSGNDKPPEDIRSDVQKSLRRKMELLEPYVMPLNFDVEVPVGMEE</sequence>
<evidence type="ECO:0008006" key="3">
    <source>
        <dbReference type="Google" id="ProtNLM"/>
    </source>
</evidence>
<proteinExistence type="predicted"/>
<dbReference type="PANTHER" id="PTHR38887">
    <property type="entry name" value="CHROMOSOME 21, WHOLE GENOME SHOTGUN SEQUENCE"/>
    <property type="match status" value="1"/>
</dbReference>
<accession>A0ABR4IND8</accession>
<evidence type="ECO:0000313" key="2">
    <source>
        <dbReference type="Proteomes" id="UP001610335"/>
    </source>
</evidence>
<dbReference type="InterPro" id="IPR053221">
    <property type="entry name" value="Burnettramic_acid_biosynth"/>
</dbReference>
<name>A0ABR4IND8_9EURO</name>